<feature type="transmembrane region" description="Helical" evidence="7">
    <location>
        <begin position="130"/>
        <end position="154"/>
    </location>
</feature>
<evidence type="ECO:0000256" key="4">
    <source>
        <dbReference type="ARBA" id="ARBA00022692"/>
    </source>
</evidence>
<comment type="caution">
    <text evidence="9">The sequence shown here is derived from an EMBL/GenBank/DDBJ whole genome shotgun (WGS) entry which is preliminary data.</text>
</comment>
<dbReference type="Proteomes" id="UP000052124">
    <property type="component" value="Unassembled WGS sequence"/>
</dbReference>
<keyword evidence="6 7" id="KW-0472">Membrane</keyword>
<keyword evidence="5 7" id="KW-1133">Transmembrane helix</keyword>
<dbReference type="InterPro" id="IPR032818">
    <property type="entry name" value="DedA-like"/>
</dbReference>
<dbReference type="InterPro" id="IPR032816">
    <property type="entry name" value="VTT_dom"/>
</dbReference>
<evidence type="ECO:0000256" key="5">
    <source>
        <dbReference type="ARBA" id="ARBA00022989"/>
    </source>
</evidence>
<comment type="subcellular location">
    <subcellularLocation>
        <location evidence="1 7">Cell membrane</location>
        <topology evidence="1 7">Multi-pass membrane protein</topology>
    </subcellularLocation>
</comment>
<evidence type="ECO:0000313" key="9">
    <source>
        <dbReference type="EMBL" id="KRP38476.1"/>
    </source>
</evidence>
<dbReference type="PANTHER" id="PTHR30353:SF0">
    <property type="entry name" value="TRANSMEMBRANE PROTEIN"/>
    <property type="match status" value="1"/>
</dbReference>
<gene>
    <name evidence="9" type="ORF">ABS26_04310</name>
</gene>
<feature type="domain" description="VTT" evidence="8">
    <location>
        <begin position="36"/>
        <end position="146"/>
    </location>
</feature>
<sequence>MEAEKYNAWKIIPVLAFLEACPGLGIFASGVILLSVATFLYAEQLATLYQILPLAFIGACLADHLGFYVGRWYGPKLHHTAFAKKRAKLLAKTESFILNHGASAIILGRLMTAIRSIVPILVGISGTSRLRFTVFDIVACTIWSAGLGLLIVGLDKFYPV</sequence>
<dbReference type="EMBL" id="LIDH01000138">
    <property type="protein sequence ID" value="KRP38476.1"/>
    <property type="molecule type" value="Genomic_DNA"/>
</dbReference>
<dbReference type="PANTHER" id="PTHR30353">
    <property type="entry name" value="INNER MEMBRANE PROTEIN DEDA-RELATED"/>
    <property type="match status" value="1"/>
</dbReference>
<comment type="similarity">
    <text evidence="2 7">Belongs to the DedA family.</text>
</comment>
<evidence type="ECO:0000256" key="1">
    <source>
        <dbReference type="ARBA" id="ARBA00004651"/>
    </source>
</evidence>
<proteinExistence type="inferred from homology"/>
<evidence type="ECO:0000256" key="3">
    <source>
        <dbReference type="ARBA" id="ARBA00022475"/>
    </source>
</evidence>
<evidence type="ECO:0000256" key="2">
    <source>
        <dbReference type="ARBA" id="ARBA00010792"/>
    </source>
</evidence>
<dbReference type="AlphaFoldDB" id="A0A0R2XUZ2"/>
<accession>A0A0R2XUZ2</accession>
<feature type="transmembrane region" description="Helical" evidence="7">
    <location>
        <begin position="12"/>
        <end position="42"/>
    </location>
</feature>
<protein>
    <recommendedName>
        <fullName evidence="8">VTT domain-containing protein</fullName>
    </recommendedName>
</protein>
<organism evidence="9 10">
    <name type="scientific">OM182 bacterium BACL3 MAG-120531-bin86</name>
    <dbReference type="NCBI Taxonomy" id="1655628"/>
    <lineage>
        <taxon>Bacteria</taxon>
        <taxon>Pseudomonadati</taxon>
        <taxon>Pseudomonadota</taxon>
        <taxon>Gammaproteobacteria</taxon>
        <taxon>OMG group</taxon>
        <taxon>OM182 clade</taxon>
    </lineage>
</organism>
<keyword evidence="3 7" id="KW-1003">Cell membrane</keyword>
<keyword evidence="4 7" id="KW-0812">Transmembrane</keyword>
<dbReference type="GO" id="GO:0005886">
    <property type="term" value="C:plasma membrane"/>
    <property type="evidence" value="ECO:0007669"/>
    <property type="project" value="UniProtKB-SubCell"/>
</dbReference>
<evidence type="ECO:0000256" key="7">
    <source>
        <dbReference type="RuleBase" id="RU367016"/>
    </source>
</evidence>
<evidence type="ECO:0000256" key="6">
    <source>
        <dbReference type="ARBA" id="ARBA00023136"/>
    </source>
</evidence>
<evidence type="ECO:0000259" key="8">
    <source>
        <dbReference type="Pfam" id="PF09335"/>
    </source>
</evidence>
<feature type="transmembrane region" description="Helical" evidence="7">
    <location>
        <begin position="48"/>
        <end position="74"/>
    </location>
</feature>
<reference evidence="9 10" key="1">
    <citation type="submission" date="2015-10" db="EMBL/GenBank/DDBJ databases">
        <title>Metagenome-Assembled Genomes uncover a global brackish microbiome.</title>
        <authorList>
            <person name="Hugerth L.W."/>
            <person name="Larsson J."/>
            <person name="Alneberg J."/>
            <person name="Lindh M.V."/>
            <person name="Legrand C."/>
            <person name="Pinhassi J."/>
            <person name="Andersson A.F."/>
        </authorList>
    </citation>
    <scope>NUCLEOTIDE SEQUENCE [LARGE SCALE GENOMIC DNA]</scope>
    <source>
        <strain evidence="9">BACL3 MAG-120531-bin86</strain>
    </source>
</reference>
<name>A0A0R2XUZ2_9GAMM</name>
<evidence type="ECO:0000313" key="10">
    <source>
        <dbReference type="Proteomes" id="UP000052124"/>
    </source>
</evidence>
<feature type="transmembrane region" description="Helical" evidence="7">
    <location>
        <begin position="95"/>
        <end position="118"/>
    </location>
</feature>
<dbReference type="Pfam" id="PF09335">
    <property type="entry name" value="VTT_dom"/>
    <property type="match status" value="1"/>
</dbReference>